<keyword evidence="2" id="KW-1185">Reference proteome</keyword>
<evidence type="ECO:0000313" key="2">
    <source>
        <dbReference type="Proteomes" id="UP000634136"/>
    </source>
</evidence>
<evidence type="ECO:0000313" key="1">
    <source>
        <dbReference type="EMBL" id="KAF7818151.1"/>
    </source>
</evidence>
<accession>A0A834WG68</accession>
<dbReference type="EMBL" id="JAAIUW010000008">
    <property type="protein sequence ID" value="KAF7818151.1"/>
    <property type="molecule type" value="Genomic_DNA"/>
</dbReference>
<comment type="caution">
    <text evidence="1">The sequence shown here is derived from an EMBL/GenBank/DDBJ whole genome shotgun (WGS) entry which is preliminary data.</text>
</comment>
<dbReference type="Proteomes" id="UP000634136">
    <property type="component" value="Unassembled WGS sequence"/>
</dbReference>
<sequence length="21" mass="2234">MARGEIGVMSDVATKQRIDGV</sequence>
<protein>
    <submittedName>
        <fullName evidence="1">Uncharacterized protein</fullName>
    </submittedName>
</protein>
<reference evidence="1" key="1">
    <citation type="submission" date="2020-09" db="EMBL/GenBank/DDBJ databases">
        <title>Genome-Enabled Discovery of Anthraquinone Biosynthesis in Senna tora.</title>
        <authorList>
            <person name="Kang S.-H."/>
            <person name="Pandey R.P."/>
            <person name="Lee C.-M."/>
            <person name="Sim J.-S."/>
            <person name="Jeong J.-T."/>
            <person name="Choi B.-S."/>
            <person name="Jung M."/>
            <person name="Ginzburg D."/>
            <person name="Zhao K."/>
            <person name="Won S.Y."/>
            <person name="Oh T.-J."/>
            <person name="Yu Y."/>
            <person name="Kim N.-H."/>
            <person name="Lee O.R."/>
            <person name="Lee T.-H."/>
            <person name="Bashyal P."/>
            <person name="Kim T.-S."/>
            <person name="Lee W.-H."/>
            <person name="Kawkins C."/>
            <person name="Kim C.-K."/>
            <person name="Kim J.S."/>
            <person name="Ahn B.O."/>
            <person name="Rhee S.Y."/>
            <person name="Sohng J.K."/>
        </authorList>
    </citation>
    <scope>NUCLEOTIDE SEQUENCE</scope>
    <source>
        <tissue evidence="1">Leaf</tissue>
    </source>
</reference>
<dbReference type="AlphaFoldDB" id="A0A834WG68"/>
<name>A0A834WG68_9FABA</name>
<organism evidence="1 2">
    <name type="scientific">Senna tora</name>
    <dbReference type="NCBI Taxonomy" id="362788"/>
    <lineage>
        <taxon>Eukaryota</taxon>
        <taxon>Viridiplantae</taxon>
        <taxon>Streptophyta</taxon>
        <taxon>Embryophyta</taxon>
        <taxon>Tracheophyta</taxon>
        <taxon>Spermatophyta</taxon>
        <taxon>Magnoliopsida</taxon>
        <taxon>eudicotyledons</taxon>
        <taxon>Gunneridae</taxon>
        <taxon>Pentapetalae</taxon>
        <taxon>rosids</taxon>
        <taxon>fabids</taxon>
        <taxon>Fabales</taxon>
        <taxon>Fabaceae</taxon>
        <taxon>Caesalpinioideae</taxon>
        <taxon>Cassia clade</taxon>
        <taxon>Senna</taxon>
    </lineage>
</organism>
<proteinExistence type="predicted"/>
<gene>
    <name evidence="1" type="ORF">G2W53_023606</name>
</gene>